<feature type="transmembrane region" description="Helical" evidence="12">
    <location>
        <begin position="61"/>
        <end position="81"/>
    </location>
</feature>
<name>A0ABD2NFM8_9CUCU</name>
<feature type="transmembrane region" description="Helical" evidence="12">
    <location>
        <begin position="93"/>
        <end position="115"/>
    </location>
</feature>
<dbReference type="NCBIfam" id="TIGR00813">
    <property type="entry name" value="sss"/>
    <property type="match status" value="1"/>
</dbReference>
<comment type="similarity">
    <text evidence="2 11">Belongs to the sodium:solute symporter (SSF) (TC 2.A.21) family.</text>
</comment>
<gene>
    <name evidence="13" type="ORF">HHI36_012853</name>
</gene>
<feature type="transmembrane region" description="Helical" evidence="12">
    <location>
        <begin position="22"/>
        <end position="40"/>
    </location>
</feature>
<dbReference type="EMBL" id="JABFTP020000103">
    <property type="protein sequence ID" value="KAL3277507.1"/>
    <property type="molecule type" value="Genomic_DNA"/>
</dbReference>
<keyword evidence="7" id="KW-0915">Sodium</keyword>
<evidence type="ECO:0000256" key="4">
    <source>
        <dbReference type="ARBA" id="ARBA00022475"/>
    </source>
</evidence>
<keyword evidence="4" id="KW-1003">Cell membrane</keyword>
<keyword evidence="9 12" id="KW-0472">Membrane</keyword>
<dbReference type="GO" id="GO:0022857">
    <property type="term" value="F:transmembrane transporter activity"/>
    <property type="evidence" value="ECO:0007669"/>
    <property type="project" value="UniProtKB-ARBA"/>
</dbReference>
<dbReference type="PANTHER" id="PTHR42985">
    <property type="entry name" value="SODIUM-COUPLED MONOCARBOXYLATE TRANSPORTER"/>
    <property type="match status" value="1"/>
</dbReference>
<dbReference type="PANTHER" id="PTHR42985:SF21">
    <property type="entry name" value="SODIUM-DEPENDENT MULTIVITAMIN TRANSPORTER-LIKE PROTEIN"/>
    <property type="match status" value="1"/>
</dbReference>
<reference evidence="13 14" key="1">
    <citation type="journal article" date="2021" name="BMC Biol.">
        <title>Horizontally acquired antibacterial genes associated with adaptive radiation of ladybird beetles.</title>
        <authorList>
            <person name="Li H.S."/>
            <person name="Tang X.F."/>
            <person name="Huang Y.H."/>
            <person name="Xu Z.Y."/>
            <person name="Chen M.L."/>
            <person name="Du X.Y."/>
            <person name="Qiu B.Y."/>
            <person name="Chen P.T."/>
            <person name="Zhang W."/>
            <person name="Slipinski A."/>
            <person name="Escalona H.E."/>
            <person name="Waterhouse R.M."/>
            <person name="Zwick A."/>
            <person name="Pang H."/>
        </authorList>
    </citation>
    <scope>NUCLEOTIDE SEQUENCE [LARGE SCALE GENOMIC DNA]</scope>
    <source>
        <strain evidence="13">SYSU2018</strain>
    </source>
</reference>
<evidence type="ECO:0000256" key="2">
    <source>
        <dbReference type="ARBA" id="ARBA00006434"/>
    </source>
</evidence>
<evidence type="ECO:0000256" key="9">
    <source>
        <dbReference type="ARBA" id="ARBA00023136"/>
    </source>
</evidence>
<evidence type="ECO:0000256" key="11">
    <source>
        <dbReference type="RuleBase" id="RU362091"/>
    </source>
</evidence>
<dbReference type="Proteomes" id="UP001516400">
    <property type="component" value="Unassembled WGS sequence"/>
</dbReference>
<evidence type="ECO:0000256" key="3">
    <source>
        <dbReference type="ARBA" id="ARBA00022448"/>
    </source>
</evidence>
<feature type="transmembrane region" description="Helical" evidence="12">
    <location>
        <begin position="417"/>
        <end position="438"/>
    </location>
</feature>
<feature type="transmembrane region" description="Helical" evidence="12">
    <location>
        <begin position="198"/>
        <end position="215"/>
    </location>
</feature>
<feature type="transmembrane region" description="Helical" evidence="12">
    <location>
        <begin position="287"/>
        <end position="310"/>
    </location>
</feature>
<feature type="transmembrane region" description="Helical" evidence="12">
    <location>
        <begin position="136"/>
        <end position="161"/>
    </location>
</feature>
<feature type="transmembrane region" description="Helical" evidence="12">
    <location>
        <begin position="347"/>
        <end position="372"/>
    </location>
</feature>
<evidence type="ECO:0000256" key="6">
    <source>
        <dbReference type="ARBA" id="ARBA00022989"/>
    </source>
</evidence>
<evidence type="ECO:0000256" key="10">
    <source>
        <dbReference type="ARBA" id="ARBA00023201"/>
    </source>
</evidence>
<evidence type="ECO:0000256" key="5">
    <source>
        <dbReference type="ARBA" id="ARBA00022692"/>
    </source>
</evidence>
<keyword evidence="10" id="KW-0739">Sodium transport</keyword>
<comment type="caution">
    <text evidence="13">The sequence shown here is derived from an EMBL/GenBank/DDBJ whole genome shotgun (WGS) entry which is preliminary data.</text>
</comment>
<dbReference type="Pfam" id="PF00474">
    <property type="entry name" value="SSF"/>
    <property type="match status" value="1"/>
</dbReference>
<keyword evidence="5 12" id="KW-0812">Transmembrane</keyword>
<dbReference type="InterPro" id="IPR001734">
    <property type="entry name" value="Na/solute_symporter"/>
</dbReference>
<accession>A0ABD2NFM8</accession>
<feature type="transmembrane region" description="Helical" evidence="12">
    <location>
        <begin position="522"/>
        <end position="543"/>
    </location>
</feature>
<evidence type="ECO:0000313" key="14">
    <source>
        <dbReference type="Proteomes" id="UP001516400"/>
    </source>
</evidence>
<dbReference type="InterPro" id="IPR051163">
    <property type="entry name" value="Sodium:Solute_Symporter_SSF"/>
</dbReference>
<sequence length="592" mass="65373">MNNITTTLGVQVMQMAFSWYDYMFFGLLLGVSVLIGLYFGCFGNQQSTQDEYLFASKRMKVFPVSISLIASHVSGIALLAIPADAYHHGANLAWILVAAPGVTWITAYVFLPIFYELKISSSYEYLEKRFDARTRTFASILFDISMFLYLPIVIYIPALAFSIVTGLNIHFISSIVCAVCIFYTTIGGVKAVIWSDTLQFIVTIGSTIAIFILGVKATNGFADIIDTSVKGHRLDLFDFNLDPTRRDGFWSVFFGYGTFWLFHGVANQSCVQKYLTVPTLKKGQMTVVIFFSGWIIITALSLFTGLIMYAKYENCDPFSAGTVKAPDGLLPYYVMDVAGHIPGLSGLFIAGIFSAALSTLSATLNCLAGTIYEDIICKVAKIEYNSKSGSGVLKIIVVVIGIGCTLMVVIIEKLGGLFALAQSFLGVTAGPLLSLFVMGALMPMINKKGAFYGAFVATLVQGVVAGLTQYYKAQGRLKYTPKPFNSDECPLLYTSNFENFNESQIFVDAEELPFYLFRITHYYYAAFSLIIAVVVAMIVSYFTKHDSKPVPRKLLSPIIRFLVNDCDLPTYGSIEKPFTDSVRVINEEETKI</sequence>
<dbReference type="InterPro" id="IPR038377">
    <property type="entry name" value="Na/Glc_symporter_sf"/>
</dbReference>
<feature type="transmembrane region" description="Helical" evidence="12">
    <location>
        <begin position="392"/>
        <end position="411"/>
    </location>
</feature>
<dbReference type="AlphaFoldDB" id="A0ABD2NFM8"/>
<dbReference type="CDD" id="cd11492">
    <property type="entry name" value="SLC5sbd_NIS-SMVT"/>
    <property type="match status" value="1"/>
</dbReference>
<keyword evidence="3" id="KW-0813">Transport</keyword>
<feature type="transmembrane region" description="Helical" evidence="12">
    <location>
        <begin position="248"/>
        <end position="266"/>
    </location>
</feature>
<dbReference type="Gene3D" id="1.20.1730.10">
    <property type="entry name" value="Sodium/glucose cotransporter"/>
    <property type="match status" value="1"/>
</dbReference>
<dbReference type="GO" id="GO:0006814">
    <property type="term" value="P:sodium ion transport"/>
    <property type="evidence" value="ECO:0007669"/>
    <property type="project" value="UniProtKB-KW"/>
</dbReference>
<feature type="transmembrane region" description="Helical" evidence="12">
    <location>
        <begin position="167"/>
        <end position="186"/>
    </location>
</feature>
<feature type="transmembrane region" description="Helical" evidence="12">
    <location>
        <begin position="450"/>
        <end position="471"/>
    </location>
</feature>
<comment type="subcellular location">
    <subcellularLocation>
        <location evidence="1">Cell membrane</location>
        <topology evidence="1">Multi-pass membrane protein</topology>
    </subcellularLocation>
</comment>
<proteinExistence type="inferred from homology"/>
<organism evidence="13 14">
    <name type="scientific">Cryptolaemus montrouzieri</name>
    <dbReference type="NCBI Taxonomy" id="559131"/>
    <lineage>
        <taxon>Eukaryota</taxon>
        <taxon>Metazoa</taxon>
        <taxon>Ecdysozoa</taxon>
        <taxon>Arthropoda</taxon>
        <taxon>Hexapoda</taxon>
        <taxon>Insecta</taxon>
        <taxon>Pterygota</taxon>
        <taxon>Neoptera</taxon>
        <taxon>Endopterygota</taxon>
        <taxon>Coleoptera</taxon>
        <taxon>Polyphaga</taxon>
        <taxon>Cucujiformia</taxon>
        <taxon>Coccinelloidea</taxon>
        <taxon>Coccinellidae</taxon>
        <taxon>Scymninae</taxon>
        <taxon>Scymnini</taxon>
        <taxon>Cryptolaemus</taxon>
    </lineage>
</organism>
<keyword evidence="14" id="KW-1185">Reference proteome</keyword>
<evidence type="ECO:0000256" key="12">
    <source>
        <dbReference type="SAM" id="Phobius"/>
    </source>
</evidence>
<evidence type="ECO:0000256" key="7">
    <source>
        <dbReference type="ARBA" id="ARBA00023053"/>
    </source>
</evidence>
<evidence type="ECO:0000256" key="1">
    <source>
        <dbReference type="ARBA" id="ARBA00004651"/>
    </source>
</evidence>
<evidence type="ECO:0000313" key="13">
    <source>
        <dbReference type="EMBL" id="KAL3277507.1"/>
    </source>
</evidence>
<dbReference type="PROSITE" id="PS50283">
    <property type="entry name" value="NA_SOLUT_SYMP_3"/>
    <property type="match status" value="1"/>
</dbReference>
<keyword evidence="6 12" id="KW-1133">Transmembrane helix</keyword>
<keyword evidence="8" id="KW-0406">Ion transport</keyword>
<protein>
    <submittedName>
        <fullName evidence="13">Uncharacterized protein</fullName>
    </submittedName>
</protein>
<evidence type="ECO:0000256" key="8">
    <source>
        <dbReference type="ARBA" id="ARBA00023065"/>
    </source>
</evidence>
<dbReference type="GO" id="GO:0005886">
    <property type="term" value="C:plasma membrane"/>
    <property type="evidence" value="ECO:0007669"/>
    <property type="project" value="UniProtKB-SubCell"/>
</dbReference>